<name>A0A564ZAN2_HYMDI</name>
<keyword evidence="2" id="KW-1185">Reference proteome</keyword>
<proteinExistence type="predicted"/>
<dbReference type="EMBL" id="CABIJS010000706">
    <property type="protein sequence ID" value="VUZ56565.1"/>
    <property type="molecule type" value="Genomic_DNA"/>
</dbReference>
<dbReference type="AlphaFoldDB" id="A0A564ZAN2"/>
<protein>
    <submittedName>
        <fullName evidence="1">Uncharacterized protein</fullName>
    </submittedName>
</protein>
<organism evidence="1 2">
    <name type="scientific">Hymenolepis diminuta</name>
    <name type="common">Rat tapeworm</name>
    <dbReference type="NCBI Taxonomy" id="6216"/>
    <lineage>
        <taxon>Eukaryota</taxon>
        <taxon>Metazoa</taxon>
        <taxon>Spiralia</taxon>
        <taxon>Lophotrochozoa</taxon>
        <taxon>Platyhelminthes</taxon>
        <taxon>Cestoda</taxon>
        <taxon>Eucestoda</taxon>
        <taxon>Cyclophyllidea</taxon>
        <taxon>Hymenolepididae</taxon>
        <taxon>Hymenolepis</taxon>
    </lineage>
</organism>
<evidence type="ECO:0000313" key="2">
    <source>
        <dbReference type="Proteomes" id="UP000321570"/>
    </source>
</evidence>
<gene>
    <name evidence="1" type="ORF">WMSIL1_LOCUS14163</name>
</gene>
<dbReference type="Proteomes" id="UP000321570">
    <property type="component" value="Unassembled WGS sequence"/>
</dbReference>
<sequence length="220" mass="24505">MKLSVEPLSLPIGESKSAEILCSMFHEHHRIDKLFDHHMNWKGIKCFLQIHEDKNNEFAFINGKLDAVSNRQDGLLCRVALLESVLRGRESESAMILLVLGNEVNTPTELSGLQLSVRAKDGTPGARLHPQSRDNQIVVCIGFNFSRDSDVPFNDVVRDAVTFNCYGRQPVRVFSYGEDFEDSGINQESNPSVREDPDVILVSVSTTKRNGFPSPGGGYL</sequence>
<accession>A0A564ZAN2</accession>
<evidence type="ECO:0000313" key="1">
    <source>
        <dbReference type="EMBL" id="VUZ56565.1"/>
    </source>
</evidence>
<reference evidence="1 2" key="1">
    <citation type="submission" date="2019-07" db="EMBL/GenBank/DDBJ databases">
        <authorList>
            <person name="Jastrzebski P J."/>
            <person name="Paukszto L."/>
            <person name="Jastrzebski P J."/>
        </authorList>
    </citation>
    <scope>NUCLEOTIDE SEQUENCE [LARGE SCALE GENOMIC DNA]</scope>
    <source>
        <strain evidence="1 2">WMS-il1</strain>
    </source>
</reference>